<feature type="non-terminal residue" evidence="6">
    <location>
        <position position="112"/>
    </location>
</feature>
<dbReference type="PANTHER" id="PTHR45844:SF2">
    <property type="entry name" value="TRANSCRIPTION FACTOR BHLH30"/>
    <property type="match status" value="1"/>
</dbReference>
<gene>
    <name evidence="6" type="ORF">MKW98_025700</name>
</gene>
<dbReference type="Proteomes" id="UP001202328">
    <property type="component" value="Unassembled WGS sequence"/>
</dbReference>
<dbReference type="Gene3D" id="4.10.280.10">
    <property type="entry name" value="Helix-loop-helix DNA-binding domain"/>
    <property type="match status" value="1"/>
</dbReference>
<feature type="region of interest" description="Disordered" evidence="4">
    <location>
        <begin position="64"/>
        <end position="95"/>
    </location>
</feature>
<keyword evidence="3" id="KW-0804">Transcription</keyword>
<dbReference type="Pfam" id="PF00010">
    <property type="entry name" value="HLH"/>
    <property type="match status" value="1"/>
</dbReference>
<evidence type="ECO:0000313" key="7">
    <source>
        <dbReference type="Proteomes" id="UP001202328"/>
    </source>
</evidence>
<evidence type="ECO:0000256" key="1">
    <source>
        <dbReference type="ARBA" id="ARBA00023015"/>
    </source>
</evidence>
<evidence type="ECO:0000259" key="5">
    <source>
        <dbReference type="PROSITE" id="PS50888"/>
    </source>
</evidence>
<reference evidence="6" key="1">
    <citation type="submission" date="2022-04" db="EMBL/GenBank/DDBJ databases">
        <title>A functionally conserved STORR gene fusion in Papaver species that diverged 16.8 million years ago.</title>
        <authorList>
            <person name="Catania T."/>
        </authorList>
    </citation>
    <scope>NUCLEOTIDE SEQUENCE</scope>
    <source>
        <strain evidence="6">S-188037</strain>
    </source>
</reference>
<evidence type="ECO:0000256" key="2">
    <source>
        <dbReference type="ARBA" id="ARBA00023125"/>
    </source>
</evidence>
<keyword evidence="7" id="KW-1185">Reference proteome</keyword>
<comment type="caution">
    <text evidence="6">The sequence shown here is derived from an EMBL/GenBank/DDBJ whole genome shotgun (WGS) entry which is preliminary data.</text>
</comment>
<dbReference type="EMBL" id="JAJJMB010011896">
    <property type="protein sequence ID" value="KAI3895909.1"/>
    <property type="molecule type" value="Genomic_DNA"/>
</dbReference>
<proteinExistence type="predicted"/>
<sequence length="112" mass="12648">MTTISRFFEGCPSSNEVAQVDYGYHVSTKVSSSFVGTKRSRTTANNNYVVSSKDEGAFDVDGEKLLEKEEDGGDHRPPTKFKSHKEAERRRRERINSHFLTLKSVLSNTCTK</sequence>
<dbReference type="InterPro" id="IPR011598">
    <property type="entry name" value="bHLH_dom"/>
</dbReference>
<dbReference type="InterPro" id="IPR045847">
    <property type="entry name" value="AIG1-like"/>
</dbReference>
<accession>A0AAD4SDC1</accession>
<feature type="compositionally biased region" description="Basic and acidic residues" evidence="4">
    <location>
        <begin position="84"/>
        <end position="95"/>
    </location>
</feature>
<feature type="domain" description="BHLH" evidence="5">
    <location>
        <begin position="79"/>
        <end position="112"/>
    </location>
</feature>
<dbReference type="GO" id="GO:0046983">
    <property type="term" value="F:protein dimerization activity"/>
    <property type="evidence" value="ECO:0007669"/>
    <property type="project" value="InterPro"/>
</dbReference>
<name>A0AAD4SDC1_9MAGN</name>
<keyword evidence="1" id="KW-0805">Transcription regulation</keyword>
<organism evidence="6 7">
    <name type="scientific">Papaver atlanticum</name>
    <dbReference type="NCBI Taxonomy" id="357466"/>
    <lineage>
        <taxon>Eukaryota</taxon>
        <taxon>Viridiplantae</taxon>
        <taxon>Streptophyta</taxon>
        <taxon>Embryophyta</taxon>
        <taxon>Tracheophyta</taxon>
        <taxon>Spermatophyta</taxon>
        <taxon>Magnoliopsida</taxon>
        <taxon>Ranunculales</taxon>
        <taxon>Papaveraceae</taxon>
        <taxon>Papaveroideae</taxon>
        <taxon>Papaver</taxon>
    </lineage>
</organism>
<dbReference type="PROSITE" id="PS50888">
    <property type="entry name" value="BHLH"/>
    <property type="match status" value="1"/>
</dbReference>
<dbReference type="InterPro" id="IPR036638">
    <property type="entry name" value="HLH_DNA-bd_sf"/>
</dbReference>
<protein>
    <recommendedName>
        <fullName evidence="5">BHLH domain-containing protein</fullName>
    </recommendedName>
</protein>
<dbReference type="GO" id="GO:0003677">
    <property type="term" value="F:DNA binding"/>
    <property type="evidence" value="ECO:0007669"/>
    <property type="project" value="UniProtKB-KW"/>
</dbReference>
<feature type="compositionally biased region" description="Basic and acidic residues" evidence="4">
    <location>
        <begin position="64"/>
        <end position="77"/>
    </location>
</feature>
<dbReference type="PANTHER" id="PTHR45844">
    <property type="entry name" value="TRANSCRIPTION FACTOR BHLH30"/>
    <property type="match status" value="1"/>
</dbReference>
<dbReference type="AlphaFoldDB" id="A0AAD4SDC1"/>
<evidence type="ECO:0000313" key="6">
    <source>
        <dbReference type="EMBL" id="KAI3895909.1"/>
    </source>
</evidence>
<dbReference type="SUPFAM" id="SSF47459">
    <property type="entry name" value="HLH, helix-loop-helix DNA-binding domain"/>
    <property type="match status" value="1"/>
</dbReference>
<evidence type="ECO:0000256" key="3">
    <source>
        <dbReference type="ARBA" id="ARBA00023163"/>
    </source>
</evidence>
<evidence type="ECO:0000256" key="4">
    <source>
        <dbReference type="SAM" id="MobiDB-lite"/>
    </source>
</evidence>
<keyword evidence="2" id="KW-0238">DNA-binding</keyword>
<dbReference type="GO" id="GO:0003700">
    <property type="term" value="F:DNA-binding transcription factor activity"/>
    <property type="evidence" value="ECO:0007669"/>
    <property type="project" value="InterPro"/>
</dbReference>